<dbReference type="STRING" id="860235.AOZ06_38155"/>
<dbReference type="GO" id="GO:0016491">
    <property type="term" value="F:oxidoreductase activity"/>
    <property type="evidence" value="ECO:0007669"/>
    <property type="project" value="InterPro"/>
</dbReference>
<dbReference type="InterPro" id="IPR001853">
    <property type="entry name" value="DSBA-like_thioredoxin_dom"/>
</dbReference>
<dbReference type="Proteomes" id="UP000063699">
    <property type="component" value="Chromosome"/>
</dbReference>
<dbReference type="SUPFAM" id="SSF52833">
    <property type="entry name" value="Thioredoxin-like"/>
    <property type="match status" value="1"/>
</dbReference>
<dbReference type="Gene3D" id="3.40.30.10">
    <property type="entry name" value="Glutaredoxin"/>
    <property type="match status" value="1"/>
</dbReference>
<feature type="domain" description="DSBA-like thioredoxin" evidence="1">
    <location>
        <begin position="12"/>
        <end position="197"/>
    </location>
</feature>
<proteinExistence type="predicted"/>
<reference evidence="2 3" key="1">
    <citation type="submission" date="2015-07" db="EMBL/GenBank/DDBJ databases">
        <title>Genome sequencing of Kibdelosporangium phytohabitans.</title>
        <authorList>
            <person name="Qin S."/>
            <person name="Xing K."/>
        </authorList>
    </citation>
    <scope>NUCLEOTIDE SEQUENCE [LARGE SCALE GENOMIC DNA]</scope>
    <source>
        <strain evidence="2 3">KLBMP1111</strain>
    </source>
</reference>
<organism evidence="2 3">
    <name type="scientific">Kibdelosporangium phytohabitans</name>
    <dbReference type="NCBI Taxonomy" id="860235"/>
    <lineage>
        <taxon>Bacteria</taxon>
        <taxon>Bacillati</taxon>
        <taxon>Actinomycetota</taxon>
        <taxon>Actinomycetes</taxon>
        <taxon>Pseudonocardiales</taxon>
        <taxon>Pseudonocardiaceae</taxon>
        <taxon>Kibdelosporangium</taxon>
    </lineage>
</organism>
<dbReference type="KEGG" id="kphy:AOZ06_38155"/>
<gene>
    <name evidence="2" type="ORF">AOZ06_38155</name>
</gene>
<dbReference type="EMBL" id="CP012752">
    <property type="protein sequence ID" value="ALG11919.1"/>
    <property type="molecule type" value="Genomic_DNA"/>
</dbReference>
<evidence type="ECO:0000313" key="3">
    <source>
        <dbReference type="Proteomes" id="UP000063699"/>
    </source>
</evidence>
<name>A0A0N7F4N4_9PSEU</name>
<evidence type="ECO:0000313" key="2">
    <source>
        <dbReference type="EMBL" id="ALG11919.1"/>
    </source>
</evidence>
<dbReference type="InterPro" id="IPR036249">
    <property type="entry name" value="Thioredoxin-like_sf"/>
</dbReference>
<dbReference type="AlphaFoldDB" id="A0A0N7F4N4"/>
<accession>A0A0N7F4N4</accession>
<protein>
    <recommendedName>
        <fullName evidence="1">DSBA-like thioredoxin domain-containing protein</fullName>
    </recommendedName>
</protein>
<evidence type="ECO:0000259" key="1">
    <source>
        <dbReference type="Pfam" id="PF01323"/>
    </source>
</evidence>
<keyword evidence="3" id="KW-1185">Reference proteome</keyword>
<sequence>MTAVSPPPSGVLQVWSDLLCPFTHVALHTLRDARAALPAGHPAAGVRVEHRVFALELFNEPHPRRGTDTEAVGLGQIAPGAGFRVWGAADDLYPHTVLLAAEAVLAASAQSLAAGEALDAALRTAFWTDSRSIAHRGVILDVAAETAGAAPESGLDPARLAEALDSGRHRADLMRDYEIAQTDAIAASPTFVLPDGTAISNPGISVHWDGPWASGFPVVDKHEPAEVVELLHRAAG</sequence>
<dbReference type="Pfam" id="PF01323">
    <property type="entry name" value="DSBA"/>
    <property type="match status" value="1"/>
</dbReference>
<dbReference type="RefSeq" id="WP_054293815.1">
    <property type="nucleotide sequence ID" value="NZ_CP012752.1"/>
</dbReference>